<evidence type="ECO:0000313" key="2">
    <source>
        <dbReference type="Proteomes" id="UP000249499"/>
    </source>
</evidence>
<keyword evidence="2" id="KW-1185">Reference proteome</keyword>
<organism evidence="1 2">
    <name type="scientific">Rhizobium tumorigenes</name>
    <dbReference type="NCBI Taxonomy" id="2041385"/>
    <lineage>
        <taxon>Bacteria</taxon>
        <taxon>Pseudomonadati</taxon>
        <taxon>Pseudomonadota</taxon>
        <taxon>Alphaproteobacteria</taxon>
        <taxon>Hyphomicrobiales</taxon>
        <taxon>Rhizobiaceae</taxon>
        <taxon>Rhizobium/Agrobacterium group</taxon>
        <taxon>Rhizobium</taxon>
    </lineage>
</organism>
<sequence length="52" mass="5777">METLPDLTVPERERFVQIGVDMARAGLSDPDVEKEDWVVDTAIAYSTSGRPL</sequence>
<accession>A0AAF1KB88</accession>
<dbReference type="RefSeq" id="WP_154677456.1">
    <property type="nucleotide sequence ID" value="NZ_CP117256.1"/>
</dbReference>
<keyword evidence="1" id="KW-0614">Plasmid</keyword>
<reference evidence="2" key="2">
    <citation type="journal article" date="2023" name="MicrobiologyOpen">
        <title>Genomics of the tumorigenes clade of the family Rhizobiaceae and description of Rhizobium rhododendri sp. nov.</title>
        <authorList>
            <person name="Kuzmanovic N."/>
            <person name="diCenzo G.C."/>
            <person name="Bunk B."/>
            <person name="Sproeer C."/>
            <person name="Fruehling A."/>
            <person name="Neumann-Schaal M."/>
            <person name="Overmann J."/>
            <person name="Smalla K."/>
        </authorList>
    </citation>
    <scope>NUCLEOTIDE SEQUENCE [LARGE SCALE GENOMIC DNA]</scope>
    <source>
        <strain evidence="2">1078</strain>
        <plasmid evidence="2">pRt1078</plasmid>
    </source>
</reference>
<name>A0AAF1KB88_9HYPH</name>
<geneLocation type="plasmid" evidence="1 2">
    <name>pRt1078</name>
</geneLocation>
<proteinExistence type="predicted"/>
<protein>
    <submittedName>
        <fullName evidence="1">Uncharacterized protein</fullName>
    </submittedName>
</protein>
<evidence type="ECO:0000313" key="1">
    <source>
        <dbReference type="EMBL" id="WFR98164.1"/>
    </source>
</evidence>
<dbReference type="EMBL" id="CP117256">
    <property type="protein sequence ID" value="WFR98164.1"/>
    <property type="molecule type" value="Genomic_DNA"/>
</dbReference>
<dbReference type="AlphaFoldDB" id="A0AAF1KB88"/>
<reference evidence="1 2" key="1">
    <citation type="journal article" date="2018" name="Sci. Rep.">
        <title>Rhizobium tumorigenes sp. nov., a novel plant tumorigenic bacterium isolated from cane gall tumors on thornless blackberry.</title>
        <authorList>
            <person name="Kuzmanovi N."/>
            <person name="Smalla K."/>
            <person name="Gronow S."/>
            <person name="PuBawska J."/>
        </authorList>
    </citation>
    <scope>NUCLEOTIDE SEQUENCE [LARGE SCALE GENOMIC DNA]</scope>
    <source>
        <strain evidence="1 2">1078</strain>
    </source>
</reference>
<gene>
    <name evidence="1" type="ORF">PR017_21605</name>
</gene>
<dbReference type="KEGG" id="rtu:PR017_21605"/>
<dbReference type="Proteomes" id="UP000249499">
    <property type="component" value="Plasmid pRt1078"/>
</dbReference>